<dbReference type="AlphaFoldDB" id="A0AAN9TU26"/>
<accession>A0AAN9TU26</accession>
<reference evidence="1 2" key="1">
    <citation type="submission" date="2024-03" db="EMBL/GenBank/DDBJ databases">
        <title>Adaptation during the transition from Ophiocordyceps entomopathogen to insect associate is accompanied by gene loss and intensified selection.</title>
        <authorList>
            <person name="Ward C.M."/>
            <person name="Onetto C.A."/>
            <person name="Borneman A.R."/>
        </authorList>
    </citation>
    <scope>NUCLEOTIDE SEQUENCE [LARGE SCALE GENOMIC DNA]</scope>
    <source>
        <strain evidence="1">AWRI1</strain>
        <tissue evidence="1">Single Adult Female</tissue>
    </source>
</reference>
<organism evidence="1 2">
    <name type="scientific">Parthenolecanium corni</name>
    <dbReference type="NCBI Taxonomy" id="536013"/>
    <lineage>
        <taxon>Eukaryota</taxon>
        <taxon>Metazoa</taxon>
        <taxon>Ecdysozoa</taxon>
        <taxon>Arthropoda</taxon>
        <taxon>Hexapoda</taxon>
        <taxon>Insecta</taxon>
        <taxon>Pterygota</taxon>
        <taxon>Neoptera</taxon>
        <taxon>Paraneoptera</taxon>
        <taxon>Hemiptera</taxon>
        <taxon>Sternorrhyncha</taxon>
        <taxon>Coccoidea</taxon>
        <taxon>Coccidae</taxon>
        <taxon>Parthenolecanium</taxon>
    </lineage>
</organism>
<gene>
    <name evidence="1" type="ORF">V9T40_006958</name>
</gene>
<sequence>MSCSKHPRTIIEIHESNGRLTRQLLEARYYTVQATNGSQSCIHAAAESKVHDRCVGAATLEIVSHYAPAPRLIRRPLMINNSFQPYRLYEYGDDSPRTREHR</sequence>
<protein>
    <submittedName>
        <fullName evidence="1">Uncharacterized protein</fullName>
    </submittedName>
</protein>
<keyword evidence="2" id="KW-1185">Reference proteome</keyword>
<proteinExistence type="predicted"/>
<comment type="caution">
    <text evidence="1">The sequence shown here is derived from an EMBL/GenBank/DDBJ whole genome shotgun (WGS) entry which is preliminary data.</text>
</comment>
<dbReference type="Proteomes" id="UP001367676">
    <property type="component" value="Unassembled WGS sequence"/>
</dbReference>
<dbReference type="EMBL" id="JBBCAQ010000002">
    <property type="protein sequence ID" value="KAK7605100.1"/>
    <property type="molecule type" value="Genomic_DNA"/>
</dbReference>
<name>A0AAN9TU26_9HEMI</name>
<evidence type="ECO:0000313" key="2">
    <source>
        <dbReference type="Proteomes" id="UP001367676"/>
    </source>
</evidence>
<evidence type="ECO:0000313" key="1">
    <source>
        <dbReference type="EMBL" id="KAK7605100.1"/>
    </source>
</evidence>